<dbReference type="STRING" id="28131.BWX40_01480"/>
<sequence>MKLKNIISKGIMALSVVFALMACGENVDYEYSNYHCNLAIDNSVHLDATLASSMNALSPGIFTTIKPLYKDGTSYFYFKNNQGMESEKRFNAIDENLQSHLRIGMNKGLIVGFGNLDTPARFFAYDLQCPNCFNFNALPIRSYELTVNGTGIATCKTCRRSYNLNTGGNIVSGEKGKTMTRYRASTAGAYGMLRVL</sequence>
<evidence type="ECO:0008006" key="6">
    <source>
        <dbReference type="Google" id="ProtNLM"/>
    </source>
</evidence>
<gene>
    <name evidence="3" type="ORF">CTI18_02755</name>
    <name evidence="2" type="ORF">PIOMA14_I_1340</name>
</gene>
<protein>
    <recommendedName>
        <fullName evidence="6">Lipoprotein</fullName>
    </recommendedName>
</protein>
<evidence type="ECO:0000313" key="3">
    <source>
        <dbReference type="EMBL" id="PIK20332.1"/>
    </source>
</evidence>
<dbReference type="PROSITE" id="PS51257">
    <property type="entry name" value="PROKAR_LIPOPROTEIN"/>
    <property type="match status" value="1"/>
</dbReference>
<feature type="chain" id="PRO_5014239461" description="Lipoprotein" evidence="1">
    <location>
        <begin position="23"/>
        <end position="196"/>
    </location>
</feature>
<proteinExistence type="predicted"/>
<feature type="signal peptide" evidence="1">
    <location>
        <begin position="1"/>
        <end position="22"/>
    </location>
</feature>
<evidence type="ECO:0000256" key="1">
    <source>
        <dbReference type="SAM" id="SignalP"/>
    </source>
</evidence>
<keyword evidence="1" id="KW-0732">Signal</keyword>
<dbReference type="RefSeq" id="WP_096405614.1">
    <property type="nucleotide sequence ID" value="NZ_AP014597.1"/>
</dbReference>
<accession>A0A0S3UK34</accession>
<organism evidence="2 4">
    <name type="scientific">Prevotella intermedia</name>
    <dbReference type="NCBI Taxonomy" id="28131"/>
    <lineage>
        <taxon>Bacteria</taxon>
        <taxon>Pseudomonadati</taxon>
        <taxon>Bacteroidota</taxon>
        <taxon>Bacteroidia</taxon>
        <taxon>Bacteroidales</taxon>
        <taxon>Prevotellaceae</taxon>
        <taxon>Prevotella</taxon>
    </lineage>
</organism>
<name>A0A0S3UK34_PREIN</name>
<dbReference type="AlphaFoldDB" id="A0A0S3UK34"/>
<evidence type="ECO:0000313" key="2">
    <source>
        <dbReference type="EMBL" id="BAU17848.1"/>
    </source>
</evidence>
<evidence type="ECO:0000313" key="5">
    <source>
        <dbReference type="Proteomes" id="UP000230046"/>
    </source>
</evidence>
<dbReference type="EMBL" id="AP014597">
    <property type="protein sequence ID" value="BAU17848.1"/>
    <property type="molecule type" value="Genomic_DNA"/>
</dbReference>
<evidence type="ECO:0000313" key="4">
    <source>
        <dbReference type="Proteomes" id="UP000217431"/>
    </source>
</evidence>
<dbReference type="Proteomes" id="UP000217431">
    <property type="component" value="Chromosome I"/>
</dbReference>
<dbReference type="Proteomes" id="UP000230046">
    <property type="component" value="Unassembled WGS sequence"/>
</dbReference>
<dbReference type="EMBL" id="PEKN01000001">
    <property type="protein sequence ID" value="PIK20332.1"/>
    <property type="molecule type" value="Genomic_DNA"/>
</dbReference>
<reference evidence="2 4" key="1">
    <citation type="journal article" date="2016" name="DNA Res.">
        <title>The complete genome sequencing of Prevotella intermedia strain OMA14 and a subsequent fine-scale, intra-species genomic comparison reveal an unusual amplification of conjugative and mobile transposons and identify a novel Prevotella-lineage-specific repeat.</title>
        <authorList>
            <person name="Naito M."/>
            <person name="Ogura Y."/>
            <person name="Itoh T."/>
            <person name="Shoji M."/>
            <person name="Okamoto M."/>
            <person name="Hayashi T."/>
            <person name="Nakayama K."/>
        </authorList>
    </citation>
    <scope>NUCLEOTIDE SEQUENCE [LARGE SCALE GENOMIC DNA]</scope>
    <source>
        <strain evidence="2 4">OMA14</strain>
    </source>
</reference>
<reference evidence="3 5" key="2">
    <citation type="submission" date="2017-11" db="EMBL/GenBank/DDBJ databases">
        <title>Genome sequencing of Prevotella intermedia KCOM 1653.</title>
        <authorList>
            <person name="Kook J.-K."/>
            <person name="Park S.-N."/>
            <person name="Lim Y.K."/>
        </authorList>
    </citation>
    <scope>NUCLEOTIDE SEQUENCE [LARGE SCALE GENOMIC DNA]</scope>
    <source>
        <strain evidence="3 5">KCOM 1653</strain>
    </source>
</reference>